<dbReference type="PANTHER" id="PTHR22750">
    <property type="entry name" value="G-PROTEIN COUPLED RECEPTOR"/>
    <property type="match status" value="1"/>
</dbReference>
<feature type="transmembrane region" description="Helical" evidence="6">
    <location>
        <begin position="117"/>
        <end position="137"/>
    </location>
</feature>
<feature type="transmembrane region" description="Helical" evidence="6">
    <location>
        <begin position="75"/>
        <end position="96"/>
    </location>
</feature>
<proteinExistence type="predicted"/>
<dbReference type="Gene3D" id="1.20.1070.10">
    <property type="entry name" value="Rhodopsin 7-helix transmembrane proteins"/>
    <property type="match status" value="1"/>
</dbReference>
<protein>
    <recommendedName>
        <fullName evidence="7">G-protein coupled receptors family 1 profile domain-containing protein</fullName>
    </recommendedName>
</protein>
<comment type="subcellular location">
    <subcellularLocation>
        <location evidence="1">Cell membrane</location>
        <topology evidence="1">Multi-pass membrane protein</topology>
    </subcellularLocation>
</comment>
<dbReference type="OrthoDB" id="9845816at2759"/>
<dbReference type="InterPro" id="IPR017452">
    <property type="entry name" value="GPCR_Rhodpsn_7TM"/>
</dbReference>
<evidence type="ECO:0000256" key="2">
    <source>
        <dbReference type="ARBA" id="ARBA00022475"/>
    </source>
</evidence>
<feature type="transmembrane region" description="Helical" evidence="6">
    <location>
        <begin position="212"/>
        <end position="238"/>
    </location>
</feature>
<dbReference type="PROSITE" id="PS50262">
    <property type="entry name" value="G_PROTEIN_RECEP_F1_2"/>
    <property type="match status" value="1"/>
</dbReference>
<dbReference type="SUPFAM" id="SSF81321">
    <property type="entry name" value="Family A G protein-coupled receptor-like"/>
    <property type="match status" value="1"/>
</dbReference>
<evidence type="ECO:0000256" key="1">
    <source>
        <dbReference type="ARBA" id="ARBA00004651"/>
    </source>
</evidence>
<dbReference type="EMBL" id="KB298218">
    <property type="protein sequence ID" value="ELU09434.1"/>
    <property type="molecule type" value="Genomic_DNA"/>
</dbReference>
<dbReference type="Pfam" id="PF00001">
    <property type="entry name" value="7tm_1"/>
    <property type="match status" value="1"/>
</dbReference>
<evidence type="ECO:0000313" key="8">
    <source>
        <dbReference type="EMBL" id="ELU09434.1"/>
    </source>
</evidence>
<feature type="transmembrane region" description="Helical" evidence="6">
    <location>
        <begin position="6"/>
        <end position="25"/>
    </location>
</feature>
<dbReference type="EMBL" id="AMQN01006385">
    <property type="status" value="NOT_ANNOTATED_CDS"/>
    <property type="molecule type" value="Genomic_DNA"/>
</dbReference>
<reference evidence="10" key="1">
    <citation type="submission" date="2012-12" db="EMBL/GenBank/DDBJ databases">
        <authorList>
            <person name="Hellsten U."/>
            <person name="Grimwood J."/>
            <person name="Chapman J.A."/>
            <person name="Shapiro H."/>
            <person name="Aerts A."/>
            <person name="Otillar R.P."/>
            <person name="Terry A.Y."/>
            <person name="Boore J.L."/>
            <person name="Simakov O."/>
            <person name="Marletaz F."/>
            <person name="Cho S.-J."/>
            <person name="Edsinger-Gonzales E."/>
            <person name="Havlak P."/>
            <person name="Kuo D.-H."/>
            <person name="Larsson T."/>
            <person name="Lv J."/>
            <person name="Arendt D."/>
            <person name="Savage R."/>
            <person name="Osoegawa K."/>
            <person name="de Jong P."/>
            <person name="Lindberg D.R."/>
            <person name="Seaver E.C."/>
            <person name="Weisblat D.A."/>
            <person name="Putnam N.H."/>
            <person name="Grigoriev I.V."/>
            <person name="Rokhsar D.S."/>
        </authorList>
    </citation>
    <scope>NUCLEOTIDE SEQUENCE</scope>
    <source>
        <strain evidence="10">I ESC-2004</strain>
    </source>
</reference>
<accession>R7USE2</accession>
<evidence type="ECO:0000256" key="3">
    <source>
        <dbReference type="ARBA" id="ARBA00022692"/>
    </source>
</evidence>
<evidence type="ECO:0000259" key="7">
    <source>
        <dbReference type="PROSITE" id="PS50262"/>
    </source>
</evidence>
<feature type="transmembrane region" description="Helical" evidence="6">
    <location>
        <begin position="37"/>
        <end position="55"/>
    </location>
</feature>
<dbReference type="HOGENOM" id="CLU_967228_0_0_1"/>
<gene>
    <name evidence="8" type="ORF">CAPTEDRAFT_201329</name>
</gene>
<evidence type="ECO:0000256" key="5">
    <source>
        <dbReference type="ARBA" id="ARBA00023136"/>
    </source>
</evidence>
<evidence type="ECO:0000313" key="9">
    <source>
        <dbReference type="EnsemblMetazoa" id="CapteP201329"/>
    </source>
</evidence>
<dbReference type="STRING" id="283909.R7USE2"/>
<evidence type="ECO:0000256" key="4">
    <source>
        <dbReference type="ARBA" id="ARBA00022989"/>
    </source>
</evidence>
<evidence type="ECO:0000256" key="6">
    <source>
        <dbReference type="SAM" id="Phobius"/>
    </source>
</evidence>
<reference evidence="9" key="3">
    <citation type="submission" date="2015-06" db="UniProtKB">
        <authorList>
            <consortium name="EnsemblMetazoa"/>
        </authorList>
    </citation>
    <scope>IDENTIFICATION</scope>
</reference>
<dbReference type="OMA" id="CLSFYTW"/>
<keyword evidence="5 6" id="KW-0472">Membrane</keyword>
<dbReference type="InterPro" id="IPR000276">
    <property type="entry name" value="GPCR_Rhodpsn"/>
</dbReference>
<evidence type="ECO:0000313" key="10">
    <source>
        <dbReference type="Proteomes" id="UP000014760"/>
    </source>
</evidence>
<dbReference type="GO" id="GO:0004930">
    <property type="term" value="F:G protein-coupled receptor activity"/>
    <property type="evidence" value="ECO:0007669"/>
    <property type="project" value="InterPro"/>
</dbReference>
<name>R7USE2_CAPTE</name>
<reference evidence="8 10" key="2">
    <citation type="journal article" date="2013" name="Nature">
        <title>Insights into bilaterian evolution from three spiralian genomes.</title>
        <authorList>
            <person name="Simakov O."/>
            <person name="Marletaz F."/>
            <person name="Cho S.J."/>
            <person name="Edsinger-Gonzales E."/>
            <person name="Havlak P."/>
            <person name="Hellsten U."/>
            <person name="Kuo D.H."/>
            <person name="Larsson T."/>
            <person name="Lv J."/>
            <person name="Arendt D."/>
            <person name="Savage R."/>
            <person name="Osoegawa K."/>
            <person name="de Jong P."/>
            <person name="Grimwood J."/>
            <person name="Chapman J.A."/>
            <person name="Shapiro H."/>
            <person name="Aerts A."/>
            <person name="Otillar R.P."/>
            <person name="Terry A.Y."/>
            <person name="Boore J.L."/>
            <person name="Grigoriev I.V."/>
            <person name="Lindberg D.R."/>
            <person name="Seaver E.C."/>
            <person name="Weisblat D.A."/>
            <person name="Putnam N.H."/>
            <person name="Rokhsar D.S."/>
        </authorList>
    </citation>
    <scope>NUCLEOTIDE SEQUENCE</scope>
    <source>
        <strain evidence="8 10">I ESC-2004</strain>
    </source>
</reference>
<dbReference type="AlphaFoldDB" id="R7USE2"/>
<organism evidence="8">
    <name type="scientific">Capitella teleta</name>
    <name type="common">Polychaete worm</name>
    <dbReference type="NCBI Taxonomy" id="283909"/>
    <lineage>
        <taxon>Eukaryota</taxon>
        <taxon>Metazoa</taxon>
        <taxon>Spiralia</taxon>
        <taxon>Lophotrochozoa</taxon>
        <taxon>Annelida</taxon>
        <taxon>Polychaeta</taxon>
        <taxon>Sedentaria</taxon>
        <taxon>Scolecida</taxon>
        <taxon>Capitellidae</taxon>
        <taxon>Capitella</taxon>
    </lineage>
</organism>
<keyword evidence="10" id="KW-1185">Reference proteome</keyword>
<dbReference type="GO" id="GO:0005886">
    <property type="term" value="C:plasma membrane"/>
    <property type="evidence" value="ECO:0007669"/>
    <property type="project" value="UniProtKB-SubCell"/>
</dbReference>
<feature type="transmembrane region" description="Helical" evidence="6">
    <location>
        <begin position="244"/>
        <end position="269"/>
    </location>
</feature>
<keyword evidence="2" id="KW-1003">Cell membrane</keyword>
<dbReference type="Proteomes" id="UP000014760">
    <property type="component" value="Unassembled WGS sequence"/>
</dbReference>
<sequence>MELMPLSILLGSVNIVGNLLLIIAVWKTKLDRDSNRYIFLCDLSLGAMIVGLADICREAILRSHLVTNTDNFCRVLVTFIIAGVVQACYGLLAYVFDQFLFIAHPLHYHAMMTRRNCIGIVIMTKVISLLHILVTTVEWNFDIPCSYFLNVPKWHHITAFVLCFGFPLLVIVALQGYTISVAWRHLQRIRQSQVVPFDQPDQQKRTNSIRKVITTTLILICLGLSWLPMAFMFLWAAVSDIGERFFGVLDVIGLTYYSYGFWIPLVYAIRSPALRTAVKRKLCNAGAG</sequence>
<keyword evidence="3 6" id="KW-0812">Transmembrane</keyword>
<dbReference type="PRINTS" id="PR00237">
    <property type="entry name" value="GPCRRHODOPSN"/>
</dbReference>
<dbReference type="EnsemblMetazoa" id="CapteT201329">
    <property type="protein sequence ID" value="CapteP201329"/>
    <property type="gene ID" value="CapteG201329"/>
</dbReference>
<feature type="transmembrane region" description="Helical" evidence="6">
    <location>
        <begin position="157"/>
        <end position="183"/>
    </location>
</feature>
<keyword evidence="4 6" id="KW-1133">Transmembrane helix</keyword>
<feature type="domain" description="G-protein coupled receptors family 1 profile" evidence="7">
    <location>
        <begin position="17"/>
        <end position="267"/>
    </location>
</feature>